<proteinExistence type="predicted"/>
<evidence type="ECO:0000313" key="2">
    <source>
        <dbReference type="Proteomes" id="UP000193144"/>
    </source>
</evidence>
<dbReference type="AlphaFoldDB" id="A0A1Y1YMI4"/>
<dbReference type="EMBL" id="MCFA01000206">
    <property type="protein sequence ID" value="ORX98956.1"/>
    <property type="molecule type" value="Genomic_DNA"/>
</dbReference>
<dbReference type="Proteomes" id="UP000193144">
    <property type="component" value="Unassembled WGS sequence"/>
</dbReference>
<sequence>MHVVVSYSNYNRPSNWNFRPGTYTPREFIREIAVLLESVIVQLGPDPPDTPSTRTILMDGLRSSLSHEGREATLLLADWKSDSPSDITKQALRVGKALYGYASEFNNKVRGDPHLTVYSPCEAHKWVPPAGRLLRSSRSSPILMMLYNEWLHQITCLRDGLLPFENFEDVQLSLLDPAARGTRPLEDIRKDFNLRMSRGQTSRTSLLEVAKVLTAPSLSAGGYGFQ</sequence>
<name>A0A1Y1YMI4_9PLEO</name>
<keyword evidence="2" id="KW-1185">Reference proteome</keyword>
<evidence type="ECO:0000313" key="1">
    <source>
        <dbReference type="EMBL" id="ORX98956.1"/>
    </source>
</evidence>
<comment type="caution">
    <text evidence="1">The sequence shown here is derived from an EMBL/GenBank/DDBJ whole genome shotgun (WGS) entry which is preliminary data.</text>
</comment>
<reference evidence="1 2" key="1">
    <citation type="submission" date="2016-07" db="EMBL/GenBank/DDBJ databases">
        <title>Pervasive Adenine N6-methylation of Active Genes in Fungi.</title>
        <authorList>
            <consortium name="DOE Joint Genome Institute"/>
            <person name="Mondo S.J."/>
            <person name="Dannebaum R.O."/>
            <person name="Kuo R.C."/>
            <person name="Labutti K."/>
            <person name="Haridas S."/>
            <person name="Kuo A."/>
            <person name="Salamov A."/>
            <person name="Ahrendt S.R."/>
            <person name="Lipzen A."/>
            <person name="Sullivan W."/>
            <person name="Andreopoulos W.B."/>
            <person name="Clum A."/>
            <person name="Lindquist E."/>
            <person name="Daum C."/>
            <person name="Ramamoorthy G.K."/>
            <person name="Gryganskyi A."/>
            <person name="Culley D."/>
            <person name="Magnuson J.K."/>
            <person name="James T.Y."/>
            <person name="O'Malley M.A."/>
            <person name="Stajich J.E."/>
            <person name="Spatafora J.W."/>
            <person name="Visel A."/>
            <person name="Grigoriev I.V."/>
        </authorList>
    </citation>
    <scope>NUCLEOTIDE SEQUENCE [LARGE SCALE GENOMIC DNA]</scope>
    <source>
        <strain evidence="1 2">CBS 115471</strain>
    </source>
</reference>
<dbReference type="OrthoDB" id="3590765at2759"/>
<organism evidence="1 2">
    <name type="scientific">Clohesyomyces aquaticus</name>
    <dbReference type="NCBI Taxonomy" id="1231657"/>
    <lineage>
        <taxon>Eukaryota</taxon>
        <taxon>Fungi</taxon>
        <taxon>Dikarya</taxon>
        <taxon>Ascomycota</taxon>
        <taxon>Pezizomycotina</taxon>
        <taxon>Dothideomycetes</taxon>
        <taxon>Pleosporomycetidae</taxon>
        <taxon>Pleosporales</taxon>
        <taxon>Lindgomycetaceae</taxon>
        <taxon>Clohesyomyces</taxon>
    </lineage>
</organism>
<accession>A0A1Y1YMI4</accession>
<protein>
    <submittedName>
        <fullName evidence="1">Uncharacterized protein</fullName>
    </submittedName>
</protein>
<gene>
    <name evidence="1" type="ORF">BCR34DRAFT_628290</name>
</gene>